<dbReference type="PANTHER" id="PTHR45737:SF6">
    <property type="entry name" value="VON WILLEBRAND FACTOR A DOMAIN-CONTAINING PROTEIN 5A"/>
    <property type="match status" value="1"/>
</dbReference>
<name>A2DR18_TRIV3</name>
<dbReference type="SMART" id="SM00609">
    <property type="entry name" value="VIT"/>
    <property type="match status" value="1"/>
</dbReference>
<organism evidence="3 4">
    <name type="scientific">Trichomonas vaginalis (strain ATCC PRA-98 / G3)</name>
    <dbReference type="NCBI Taxonomy" id="412133"/>
    <lineage>
        <taxon>Eukaryota</taxon>
        <taxon>Metamonada</taxon>
        <taxon>Parabasalia</taxon>
        <taxon>Trichomonadida</taxon>
        <taxon>Trichomonadidae</taxon>
        <taxon>Trichomonas</taxon>
    </lineage>
</organism>
<dbReference type="STRING" id="5722.A2DR18"/>
<evidence type="ECO:0000313" key="4">
    <source>
        <dbReference type="Proteomes" id="UP000001542"/>
    </source>
</evidence>
<dbReference type="KEGG" id="tva:4775132"/>
<evidence type="ECO:0000259" key="2">
    <source>
        <dbReference type="PROSITE" id="PS51468"/>
    </source>
</evidence>
<accession>A2DR18</accession>
<reference evidence="3" key="1">
    <citation type="submission" date="2006-10" db="EMBL/GenBank/DDBJ databases">
        <authorList>
            <person name="Amadeo P."/>
            <person name="Zhao Q."/>
            <person name="Wortman J."/>
            <person name="Fraser-Liggett C."/>
            <person name="Carlton J."/>
        </authorList>
    </citation>
    <scope>NUCLEOTIDE SEQUENCE</scope>
    <source>
        <strain evidence="3">G3</strain>
    </source>
</reference>
<sequence>MSKTPSIISGKSQPIKKISIDGDVFDGICATCFKVFFENKRDDPIEISFSSPLPIGVAATHFDIEYAGKKVTSRISDKEDAKLEYDDAIASSEFAAIVQSTSTNELRIDIGPLGPTENCILSLYYDIGMTALSDGFLLILPTAISDSKDILCLGLNPPPIELNLHIKDSQKIEQITTPFTETKIDLPNGLVTSSDLKLFHPFHVVIKYQEPLVARCLVSTINNNSYIRFSATSPNGIRQHSSVFSLLVEHSANVTPNEFSILLRALEFFMISLPTDCPVNVYNYGKYNNSMFETPAVLDTNEMRTKALNFSRNPIPKEEAHTTLQEIINKSTEKVKDLQQEKVLIIIGAPCEEQLTLPEDSIVIMVDPFSQGNIEEISKRNNAIYLPVPDEQSLVGALLSVINITGCGLIGDCKLVVDGNEIPISPLIPGMAFSLSHKVQSPKIEKVEFYYGNEIFVNAVISHTDNPAVRTIWALQEYIGNSEDEDVINAIMTPDRPCVAVIERDEEMEGDITLVQTKMSSVGLQWEEKTLKKGEPQPNPVPLPRPMPYPPFHTMPYVYPVNGRTINQRNLDPSAIIQLDHFDEHPELPSDRVIIHPPPPPKKDEEKPQEKYEIKKIDYQKMLNEENKRRKEALERTISSKKPFFLLKLLQIQNADGSWSDKNKLKICCGFDIPETPTIDVPNEVFLTIFVICCLHLRGMKDVQLWELAVKKSFLFLQKFDANRNWEEDIEKLMNNMK</sequence>
<dbReference type="InParanoid" id="A2DR18"/>
<feature type="region of interest" description="Disordered" evidence="1">
    <location>
        <begin position="589"/>
        <end position="610"/>
    </location>
</feature>
<proteinExistence type="predicted"/>
<reference evidence="3" key="2">
    <citation type="journal article" date="2007" name="Science">
        <title>Draft genome sequence of the sexually transmitted pathogen Trichomonas vaginalis.</title>
        <authorList>
            <person name="Carlton J.M."/>
            <person name="Hirt R.P."/>
            <person name="Silva J.C."/>
            <person name="Delcher A.L."/>
            <person name="Schatz M."/>
            <person name="Zhao Q."/>
            <person name="Wortman J.R."/>
            <person name="Bidwell S.L."/>
            <person name="Alsmark U.C.M."/>
            <person name="Besteiro S."/>
            <person name="Sicheritz-Ponten T."/>
            <person name="Noel C.J."/>
            <person name="Dacks J.B."/>
            <person name="Foster P.G."/>
            <person name="Simillion C."/>
            <person name="Van de Peer Y."/>
            <person name="Miranda-Saavedra D."/>
            <person name="Barton G.J."/>
            <person name="Westrop G.D."/>
            <person name="Mueller S."/>
            <person name="Dessi D."/>
            <person name="Fiori P.L."/>
            <person name="Ren Q."/>
            <person name="Paulsen I."/>
            <person name="Zhang H."/>
            <person name="Bastida-Corcuera F.D."/>
            <person name="Simoes-Barbosa A."/>
            <person name="Brown M.T."/>
            <person name="Hayes R.D."/>
            <person name="Mukherjee M."/>
            <person name="Okumura C.Y."/>
            <person name="Schneider R."/>
            <person name="Smith A.J."/>
            <person name="Vanacova S."/>
            <person name="Villalvazo M."/>
            <person name="Haas B.J."/>
            <person name="Pertea M."/>
            <person name="Feldblyum T.V."/>
            <person name="Utterback T.R."/>
            <person name="Shu C.L."/>
            <person name="Osoegawa K."/>
            <person name="de Jong P.J."/>
            <person name="Hrdy I."/>
            <person name="Horvathova L."/>
            <person name="Zubacova Z."/>
            <person name="Dolezal P."/>
            <person name="Malik S.B."/>
            <person name="Logsdon J.M. Jr."/>
            <person name="Henze K."/>
            <person name="Gupta A."/>
            <person name="Wang C.C."/>
            <person name="Dunne R.L."/>
            <person name="Upcroft J.A."/>
            <person name="Upcroft P."/>
            <person name="White O."/>
            <person name="Salzberg S.L."/>
            <person name="Tang P."/>
            <person name="Chiu C.-H."/>
            <person name="Lee Y.-S."/>
            <person name="Embley T.M."/>
            <person name="Coombs G.H."/>
            <person name="Mottram J.C."/>
            <person name="Tachezy J."/>
            <person name="Fraser-Liggett C.M."/>
            <person name="Johnson P.J."/>
        </authorList>
    </citation>
    <scope>NUCLEOTIDE SEQUENCE [LARGE SCALE GENOMIC DNA]</scope>
    <source>
        <strain evidence="3">G3</strain>
    </source>
</reference>
<dbReference type="PROSITE" id="PS51468">
    <property type="entry name" value="VIT"/>
    <property type="match status" value="1"/>
</dbReference>
<dbReference type="InterPro" id="IPR013694">
    <property type="entry name" value="VIT"/>
</dbReference>
<dbReference type="PANTHER" id="PTHR45737">
    <property type="entry name" value="VON WILLEBRAND FACTOR A DOMAIN-CONTAINING PROTEIN 5A"/>
    <property type="match status" value="1"/>
</dbReference>
<dbReference type="SMR" id="A2DR18"/>
<dbReference type="Proteomes" id="UP000001542">
    <property type="component" value="Unassembled WGS sequence"/>
</dbReference>
<dbReference type="OrthoDB" id="1729737at2759"/>
<evidence type="ECO:0000256" key="1">
    <source>
        <dbReference type="SAM" id="MobiDB-lite"/>
    </source>
</evidence>
<dbReference type="Pfam" id="PF08487">
    <property type="entry name" value="VIT"/>
    <property type="match status" value="1"/>
</dbReference>
<gene>
    <name evidence="3" type="ORF">TVAG_303360</name>
</gene>
<feature type="domain" description="VIT" evidence="2">
    <location>
        <begin position="1"/>
        <end position="127"/>
    </location>
</feature>
<dbReference type="EMBL" id="DS113234">
    <property type="protein sequence ID" value="EAY17117.1"/>
    <property type="molecule type" value="Genomic_DNA"/>
</dbReference>
<feature type="compositionally biased region" description="Basic and acidic residues" evidence="1">
    <location>
        <begin position="601"/>
        <end position="610"/>
    </location>
</feature>
<protein>
    <recommendedName>
        <fullName evidence="2">VIT domain-containing protein</fullName>
    </recommendedName>
</protein>
<evidence type="ECO:0000313" key="3">
    <source>
        <dbReference type="EMBL" id="EAY17117.1"/>
    </source>
</evidence>
<dbReference type="VEuPathDB" id="TrichDB:TVAGG3_0694580"/>
<keyword evidence="4" id="KW-1185">Reference proteome</keyword>
<dbReference type="AlphaFoldDB" id="A2DR18"/>
<dbReference type="VEuPathDB" id="TrichDB:TVAG_303360"/>
<dbReference type="RefSeq" id="XP_001329340.1">
    <property type="nucleotide sequence ID" value="XM_001329305.1"/>
</dbReference>